<evidence type="ECO:0000256" key="3">
    <source>
        <dbReference type="ARBA" id="ARBA00023237"/>
    </source>
</evidence>
<feature type="compositionally biased region" description="Low complexity" evidence="4">
    <location>
        <begin position="169"/>
        <end position="206"/>
    </location>
</feature>
<dbReference type="Pfam" id="PF07655">
    <property type="entry name" value="Secretin_N_2"/>
    <property type="match status" value="1"/>
</dbReference>
<dbReference type="PRINTS" id="PR00811">
    <property type="entry name" value="BCTERIALGSPD"/>
</dbReference>
<evidence type="ECO:0000313" key="6">
    <source>
        <dbReference type="EMBL" id="GLQ72054.1"/>
    </source>
</evidence>
<dbReference type="InterPro" id="IPR050810">
    <property type="entry name" value="Bact_Secretion_Sys_Channel"/>
</dbReference>
<evidence type="ECO:0000256" key="2">
    <source>
        <dbReference type="ARBA" id="ARBA00023136"/>
    </source>
</evidence>
<dbReference type="GO" id="GO:0009297">
    <property type="term" value="P:pilus assembly"/>
    <property type="evidence" value="ECO:0007669"/>
    <property type="project" value="InterPro"/>
</dbReference>
<dbReference type="PANTHER" id="PTHR30332:SF17">
    <property type="entry name" value="TYPE IV PILIATION SYSTEM PROTEIN DR_0774-RELATED"/>
    <property type="match status" value="1"/>
</dbReference>
<sequence length="549" mass="58884">MRNIVVVAIIASLTACSMGHREPVEVKEALNEVINEASSKSLDELPASVQADLMPELANEEFAASPTLKRFRVQANGVEAKTFFASLVKGTDYSAAIHPDVAGRITVNLTDVTLDEVLKVVRDLYGFEVVQSGKLIQVYPAGLRTETIPIDYLQFKRLGRSLTSITTGSITSKDGGSGSSSTTKSSSSDSGDSRSTTSSTSPTGGTEIETISESDFWVQLEKAAQTLIGTGDGRSVVVSPQASVLTIRAYPDEIREIRQFLGVSQQRMQRQVILEAKILEVTLSDSYQQGINWSNLTSTFGNASVSIGRGLIPADGSTPALPGLDAIGSLLGGQTNVTIQNGDFKGVLSFVGTQGDLNVLSSPRVTAANNQKAVIKVGSDEYFVTDISSVVGSGDNANVAPDIELTPFFSGISLDVTPQIDDDGFVLLHVHPAVIDVQTQTKVINLEGKKYEVPLAKSSIRESDSVIRARDGDVVVIGGLMKSNTVDQVSKVPFLGDVPGLGHLFRNVTKLTQKTELVILLRPTVVGVNTWQQELERSRDLLQEWFPEE</sequence>
<evidence type="ECO:0000313" key="7">
    <source>
        <dbReference type="Proteomes" id="UP001156690"/>
    </source>
</evidence>
<feature type="domain" description="Secretin/TonB short N-terminal" evidence="5">
    <location>
        <begin position="93"/>
        <end position="141"/>
    </location>
</feature>
<accession>A0AAV5NN36</accession>
<dbReference type="InterPro" id="IPR001775">
    <property type="entry name" value="GspD/PilQ"/>
</dbReference>
<dbReference type="Proteomes" id="UP001156690">
    <property type="component" value="Unassembled WGS sequence"/>
</dbReference>
<evidence type="ECO:0000256" key="1">
    <source>
        <dbReference type="ARBA" id="ARBA00022448"/>
    </source>
</evidence>
<dbReference type="PROSITE" id="PS51257">
    <property type="entry name" value="PROKAR_LIPOPROTEIN"/>
    <property type="match status" value="1"/>
</dbReference>
<dbReference type="InterPro" id="IPR011514">
    <property type="entry name" value="Secretin_N_2"/>
</dbReference>
<dbReference type="Pfam" id="PF00263">
    <property type="entry name" value="Secretin"/>
    <property type="match status" value="1"/>
</dbReference>
<dbReference type="InterPro" id="IPR004846">
    <property type="entry name" value="T2SS/T3SS_dom"/>
</dbReference>
<comment type="caution">
    <text evidence="6">The sequence shown here is derived from an EMBL/GenBank/DDBJ whole genome shotgun (WGS) entry which is preliminary data.</text>
</comment>
<dbReference type="GO" id="GO:0019867">
    <property type="term" value="C:outer membrane"/>
    <property type="evidence" value="ECO:0007669"/>
    <property type="project" value="InterPro"/>
</dbReference>
<keyword evidence="7" id="KW-1185">Reference proteome</keyword>
<gene>
    <name evidence="6" type="ORF">GCM10007932_14140</name>
</gene>
<dbReference type="RefSeq" id="WP_126608001.1">
    <property type="nucleotide sequence ID" value="NZ_AP025144.1"/>
</dbReference>
<dbReference type="InterPro" id="IPR011662">
    <property type="entry name" value="Secretin/TonB_short_N"/>
</dbReference>
<dbReference type="Gene3D" id="3.55.50.30">
    <property type="match status" value="1"/>
</dbReference>
<dbReference type="GO" id="GO:0009306">
    <property type="term" value="P:protein secretion"/>
    <property type="evidence" value="ECO:0007669"/>
    <property type="project" value="InterPro"/>
</dbReference>
<organism evidence="6 7">
    <name type="scientific">Vibrio penaeicida</name>
    <dbReference type="NCBI Taxonomy" id="104609"/>
    <lineage>
        <taxon>Bacteria</taxon>
        <taxon>Pseudomonadati</taxon>
        <taxon>Pseudomonadota</taxon>
        <taxon>Gammaproteobacteria</taxon>
        <taxon>Vibrionales</taxon>
        <taxon>Vibrionaceae</taxon>
        <taxon>Vibrio</taxon>
    </lineage>
</organism>
<dbReference type="InterPro" id="IPR013358">
    <property type="entry name" value="Pilus_biogenesis_MshL"/>
</dbReference>
<name>A0AAV5NN36_9VIBR</name>
<dbReference type="AlphaFoldDB" id="A0AAV5NN36"/>
<reference evidence="7" key="1">
    <citation type="journal article" date="2019" name="Int. J. Syst. Evol. Microbiol.">
        <title>The Global Catalogue of Microorganisms (GCM) 10K type strain sequencing project: providing services to taxonomists for standard genome sequencing and annotation.</title>
        <authorList>
            <consortium name="The Broad Institute Genomics Platform"/>
            <consortium name="The Broad Institute Genome Sequencing Center for Infectious Disease"/>
            <person name="Wu L."/>
            <person name="Ma J."/>
        </authorList>
    </citation>
    <scope>NUCLEOTIDE SEQUENCE [LARGE SCALE GENOMIC DNA]</scope>
    <source>
        <strain evidence="7">NBRC 15640</strain>
    </source>
</reference>
<dbReference type="PANTHER" id="PTHR30332">
    <property type="entry name" value="PROBABLE GENERAL SECRETION PATHWAY PROTEIN D"/>
    <property type="match status" value="1"/>
</dbReference>
<keyword evidence="3" id="KW-0998">Cell outer membrane</keyword>
<dbReference type="NCBIfam" id="TIGR02519">
    <property type="entry name" value="pilus_MshL"/>
    <property type="match status" value="1"/>
</dbReference>
<evidence type="ECO:0000259" key="5">
    <source>
        <dbReference type="SMART" id="SM00965"/>
    </source>
</evidence>
<protein>
    <submittedName>
        <fullName evidence="6">Pilus (MSHA type) biogenesis protein MshL</fullName>
    </submittedName>
</protein>
<keyword evidence="2" id="KW-0472">Membrane</keyword>
<dbReference type="SMART" id="SM00965">
    <property type="entry name" value="STN"/>
    <property type="match status" value="1"/>
</dbReference>
<keyword evidence="1" id="KW-0813">Transport</keyword>
<dbReference type="GO" id="GO:0015627">
    <property type="term" value="C:type II protein secretion system complex"/>
    <property type="evidence" value="ECO:0007669"/>
    <property type="project" value="TreeGrafter"/>
</dbReference>
<evidence type="ECO:0000256" key="4">
    <source>
        <dbReference type="SAM" id="MobiDB-lite"/>
    </source>
</evidence>
<dbReference type="EMBL" id="BSNX01000011">
    <property type="protein sequence ID" value="GLQ72054.1"/>
    <property type="molecule type" value="Genomic_DNA"/>
</dbReference>
<proteinExistence type="predicted"/>
<feature type="region of interest" description="Disordered" evidence="4">
    <location>
        <begin position="169"/>
        <end position="207"/>
    </location>
</feature>